<feature type="transmembrane region" description="Helical" evidence="7">
    <location>
        <begin position="112"/>
        <end position="130"/>
    </location>
</feature>
<keyword evidence="9" id="KW-1185">Reference proteome</keyword>
<evidence type="ECO:0000256" key="4">
    <source>
        <dbReference type="ARBA" id="ARBA00022692"/>
    </source>
</evidence>
<dbReference type="AlphaFoldDB" id="A0A6N6VWK6"/>
<organism evidence="8 9">
    <name type="scientific">Silvanigrella paludirubra</name>
    <dbReference type="NCBI Taxonomy" id="2499159"/>
    <lineage>
        <taxon>Bacteria</taxon>
        <taxon>Pseudomonadati</taxon>
        <taxon>Bdellovibrionota</taxon>
        <taxon>Oligoflexia</taxon>
        <taxon>Silvanigrellales</taxon>
        <taxon>Silvanigrellaceae</taxon>
        <taxon>Silvanigrella</taxon>
    </lineage>
</organism>
<feature type="transmembrane region" description="Helical" evidence="7">
    <location>
        <begin position="85"/>
        <end position="105"/>
    </location>
</feature>
<reference evidence="8 9" key="1">
    <citation type="submission" date="2019-10" db="EMBL/GenBank/DDBJ databases">
        <title>New species of Slilvanegrellaceae.</title>
        <authorList>
            <person name="Pitt A."/>
            <person name="Hahn M.W."/>
        </authorList>
    </citation>
    <scope>NUCLEOTIDE SEQUENCE [LARGE SCALE GENOMIC DNA]</scope>
    <source>
        <strain evidence="8 9">SP-Ram-0.45-NSY-1</strain>
    </source>
</reference>
<keyword evidence="5 7" id="KW-1133">Transmembrane helix</keyword>
<evidence type="ECO:0000256" key="2">
    <source>
        <dbReference type="ARBA" id="ARBA00006679"/>
    </source>
</evidence>
<keyword evidence="3" id="KW-1003">Cell membrane</keyword>
<keyword evidence="4 7" id="KW-0812">Transmembrane</keyword>
<dbReference type="PANTHER" id="PTHR33452:SF1">
    <property type="entry name" value="INNER MEMBRANE PROTEIN YPHA-RELATED"/>
    <property type="match status" value="1"/>
</dbReference>
<protein>
    <submittedName>
        <fullName evidence="8">DoxX family membrane protein</fullName>
    </submittedName>
</protein>
<dbReference type="InterPro" id="IPR032808">
    <property type="entry name" value="DoxX"/>
</dbReference>
<evidence type="ECO:0000256" key="3">
    <source>
        <dbReference type="ARBA" id="ARBA00022475"/>
    </source>
</evidence>
<keyword evidence="6 7" id="KW-0472">Membrane</keyword>
<dbReference type="Proteomes" id="UP000437748">
    <property type="component" value="Unassembled WGS sequence"/>
</dbReference>
<feature type="transmembrane region" description="Helical" evidence="7">
    <location>
        <begin position="145"/>
        <end position="168"/>
    </location>
</feature>
<comment type="similarity">
    <text evidence="2">Belongs to the DoxX family.</text>
</comment>
<dbReference type="GO" id="GO:0005886">
    <property type="term" value="C:plasma membrane"/>
    <property type="evidence" value="ECO:0007669"/>
    <property type="project" value="UniProtKB-SubCell"/>
</dbReference>
<evidence type="ECO:0000256" key="1">
    <source>
        <dbReference type="ARBA" id="ARBA00004651"/>
    </source>
</evidence>
<feature type="transmembrane region" description="Helical" evidence="7">
    <location>
        <begin position="46"/>
        <end position="65"/>
    </location>
</feature>
<dbReference type="EMBL" id="WFLM01000002">
    <property type="protein sequence ID" value="KAB8039807.1"/>
    <property type="molecule type" value="Genomic_DNA"/>
</dbReference>
<evidence type="ECO:0000256" key="6">
    <source>
        <dbReference type="ARBA" id="ARBA00023136"/>
    </source>
</evidence>
<dbReference type="PANTHER" id="PTHR33452">
    <property type="entry name" value="OXIDOREDUCTASE CATD-RELATED"/>
    <property type="match status" value="1"/>
</dbReference>
<comment type="caution">
    <text evidence="8">The sequence shown here is derived from an EMBL/GenBank/DDBJ whole genome shotgun (WGS) entry which is preliminary data.</text>
</comment>
<evidence type="ECO:0000256" key="5">
    <source>
        <dbReference type="ARBA" id="ARBA00022989"/>
    </source>
</evidence>
<evidence type="ECO:0000313" key="9">
    <source>
        <dbReference type="Proteomes" id="UP000437748"/>
    </source>
</evidence>
<sequence length="178" mass="19907">MKSKFPNVFQIGLKKVLLVTLFIVGNEMLKNLYLEKFSKFSENLQLLVVLLIRITIAGVFVFSGWGKLMHLDKTIDYFTSLGMPFASILAPFVASSELIFGFFIFIGFATRISAIPLSIIMLVAIITAKLEEISSISSLFGLNEFLYIILLLTLITKGAGILSIDSVLRKKILNCKRF</sequence>
<dbReference type="Pfam" id="PF07681">
    <property type="entry name" value="DoxX"/>
    <property type="match status" value="1"/>
</dbReference>
<accession>A0A6N6VWK6</accession>
<evidence type="ECO:0000256" key="7">
    <source>
        <dbReference type="SAM" id="Phobius"/>
    </source>
</evidence>
<gene>
    <name evidence="8" type="ORF">GCL60_05965</name>
</gene>
<name>A0A6N6VWK6_9BACT</name>
<comment type="subcellular location">
    <subcellularLocation>
        <location evidence="1">Cell membrane</location>
        <topology evidence="1">Multi-pass membrane protein</topology>
    </subcellularLocation>
</comment>
<evidence type="ECO:0000313" key="8">
    <source>
        <dbReference type="EMBL" id="KAB8039807.1"/>
    </source>
</evidence>
<proteinExistence type="inferred from homology"/>
<dbReference type="InterPro" id="IPR051907">
    <property type="entry name" value="DoxX-like_oxidoreductase"/>
</dbReference>